<keyword evidence="1" id="KW-0812">Transmembrane</keyword>
<reference evidence="2" key="1">
    <citation type="submission" date="2018-02" db="EMBL/GenBank/DDBJ databases">
        <authorList>
            <person name="Cohen D.B."/>
            <person name="Kent A.D."/>
        </authorList>
    </citation>
    <scope>NUCLEOTIDE SEQUENCE</scope>
</reference>
<feature type="transmembrane region" description="Helical" evidence="1">
    <location>
        <begin position="41"/>
        <end position="65"/>
    </location>
</feature>
<evidence type="ECO:0000313" key="2">
    <source>
        <dbReference type="EMBL" id="SPC98898.1"/>
    </source>
</evidence>
<dbReference type="AlphaFoldDB" id="A0A2N9GHI8"/>
<protein>
    <submittedName>
        <fullName evidence="2">Uncharacterized protein</fullName>
    </submittedName>
</protein>
<dbReference type="EMBL" id="OIVN01001913">
    <property type="protein sequence ID" value="SPC98898.1"/>
    <property type="molecule type" value="Genomic_DNA"/>
</dbReference>
<gene>
    <name evidence="2" type="ORF">FSB_LOCUS26780</name>
</gene>
<accession>A0A2N9GHI8</accession>
<evidence type="ECO:0000256" key="1">
    <source>
        <dbReference type="SAM" id="Phobius"/>
    </source>
</evidence>
<organism evidence="2">
    <name type="scientific">Fagus sylvatica</name>
    <name type="common">Beechnut</name>
    <dbReference type="NCBI Taxonomy" id="28930"/>
    <lineage>
        <taxon>Eukaryota</taxon>
        <taxon>Viridiplantae</taxon>
        <taxon>Streptophyta</taxon>
        <taxon>Embryophyta</taxon>
        <taxon>Tracheophyta</taxon>
        <taxon>Spermatophyta</taxon>
        <taxon>Magnoliopsida</taxon>
        <taxon>eudicotyledons</taxon>
        <taxon>Gunneridae</taxon>
        <taxon>Pentapetalae</taxon>
        <taxon>rosids</taxon>
        <taxon>fabids</taxon>
        <taxon>Fagales</taxon>
        <taxon>Fagaceae</taxon>
        <taxon>Fagus</taxon>
    </lineage>
</organism>
<keyword evidence="1" id="KW-0472">Membrane</keyword>
<sequence>MAELVAQLAEAMRVAVESVVGLRFAWGGGGVDLVAVRYGWLWVWVCVGLGFDLAVGVGVGFDLAAGVGDRFGRGLLGWVWEGMGSAGGDG</sequence>
<name>A0A2N9GHI8_FAGSY</name>
<proteinExistence type="predicted"/>
<keyword evidence="1" id="KW-1133">Transmembrane helix</keyword>